<dbReference type="Proteomes" id="UP000020218">
    <property type="component" value="Unassembled WGS sequence"/>
</dbReference>
<dbReference type="STRING" id="1454001.AW08_02236"/>
<dbReference type="PRINTS" id="PR00081">
    <property type="entry name" value="GDHRDH"/>
</dbReference>
<dbReference type="InterPro" id="IPR002347">
    <property type="entry name" value="SDR_fam"/>
</dbReference>
<evidence type="ECO:0000313" key="3">
    <source>
        <dbReference type="Proteomes" id="UP000020218"/>
    </source>
</evidence>
<keyword evidence="3" id="KW-1185">Reference proteome</keyword>
<reference evidence="2" key="1">
    <citation type="submission" date="2014-02" db="EMBL/GenBank/DDBJ databases">
        <title>Expanding our view of genomic diversity in Candidatus Accumulibacter clades.</title>
        <authorList>
            <person name="Skennerton C.T."/>
            <person name="Barr J.J."/>
            <person name="Slater F.R."/>
            <person name="Bond P.L."/>
            <person name="Tyson G.W."/>
        </authorList>
    </citation>
    <scope>NUCLEOTIDE SEQUENCE [LARGE SCALE GENOMIC DNA]</scope>
</reference>
<comment type="caution">
    <text evidence="2">The sequence shown here is derived from an EMBL/GenBank/DDBJ whole genome shotgun (WGS) entry which is preliminary data.</text>
</comment>
<dbReference type="InterPro" id="IPR020904">
    <property type="entry name" value="Sc_DH/Rdtase_CS"/>
</dbReference>
<dbReference type="PROSITE" id="PS00061">
    <property type="entry name" value="ADH_SHORT"/>
    <property type="match status" value="1"/>
</dbReference>
<evidence type="ECO:0000313" key="2">
    <source>
        <dbReference type="EMBL" id="EXI67134.1"/>
    </source>
</evidence>
<dbReference type="SUPFAM" id="SSF51735">
    <property type="entry name" value="NAD(P)-binding Rossmann-fold domains"/>
    <property type="match status" value="1"/>
</dbReference>
<dbReference type="InterPro" id="IPR036291">
    <property type="entry name" value="NAD(P)-bd_dom_sf"/>
</dbReference>
<organism evidence="2 3">
    <name type="scientific">Candidatus Accumulibacter adjunctus</name>
    <dbReference type="NCBI Taxonomy" id="1454001"/>
    <lineage>
        <taxon>Bacteria</taxon>
        <taxon>Pseudomonadati</taxon>
        <taxon>Pseudomonadota</taxon>
        <taxon>Betaproteobacteria</taxon>
        <taxon>Candidatus Accumulibacter</taxon>
    </lineage>
</organism>
<protein>
    <submittedName>
        <fullName evidence="2">4-formylbenzenesulfonate dehydrogenase TsaC1/TsaC2</fullName>
        <ecNumber evidence="2">1.2.1.62</ecNumber>
    </submittedName>
</protein>
<dbReference type="AlphaFoldDB" id="A0A011PLE8"/>
<dbReference type="PATRIC" id="fig|1454001.3.peg.2338"/>
<dbReference type="PANTHER" id="PTHR43658:SF8">
    <property type="entry name" value="17-BETA-HYDROXYSTEROID DEHYDROGENASE 14-RELATED"/>
    <property type="match status" value="1"/>
</dbReference>
<evidence type="ECO:0000256" key="1">
    <source>
        <dbReference type="ARBA" id="ARBA00023002"/>
    </source>
</evidence>
<dbReference type="PANTHER" id="PTHR43658">
    <property type="entry name" value="SHORT-CHAIN DEHYDROGENASE/REDUCTASE"/>
    <property type="match status" value="1"/>
</dbReference>
<name>A0A011PLE8_9PROT</name>
<dbReference type="Pfam" id="PF13561">
    <property type="entry name" value="adh_short_C2"/>
    <property type="match status" value="1"/>
</dbReference>
<accession>A0A011PLE8</accession>
<dbReference type="EC" id="1.2.1.62" evidence="2"/>
<sequence>MDLWACPAVVTGAASGLGAETARYLSEAGARVTLIDIDADGVHRVANDIGALAIHCDVADAQSAEEAIARARAAHGAARVLVHCVGRGHNEPILGPGGPVALEDFRKLVEVNLISTFNMIRLAAADMAALPQQSNGERGVILSTASVSAYEGQSGEAAYSASKGGVVSMILPAARELGPLGIRVVGIAPGLFGTQTLFDMEKNLDSRLARQIPFPHRFGDPAEFAMLVLHVIKNVMINGSVLRLDGGYHR</sequence>
<proteinExistence type="predicted"/>
<keyword evidence="1 2" id="KW-0560">Oxidoreductase</keyword>
<dbReference type="GO" id="GO:0018482">
    <property type="term" value="F:4-formylbenzenesulfonate dehydrogenase activity"/>
    <property type="evidence" value="ECO:0007669"/>
    <property type="project" value="UniProtKB-EC"/>
</dbReference>
<dbReference type="Gene3D" id="3.40.50.720">
    <property type="entry name" value="NAD(P)-binding Rossmann-like Domain"/>
    <property type="match status" value="1"/>
</dbReference>
<gene>
    <name evidence="2" type="primary">tsaC1</name>
    <name evidence="2" type="ORF">AW08_02236</name>
</gene>
<dbReference type="EMBL" id="JFAX01000012">
    <property type="protein sequence ID" value="EXI67134.1"/>
    <property type="molecule type" value="Genomic_DNA"/>
</dbReference>